<protein>
    <submittedName>
        <fullName evidence="1">Uncharacterized protein</fullName>
    </submittedName>
</protein>
<accession>A0A4V5MMM8</accession>
<name>A0A4V5MMM8_9SPHI</name>
<sequence>MGTREYLLEKAKNEGLEKGKLVERAKAEKLLEQERAKAEAEKLDSALEFKKLGVPDADIAKALGLTIDQVKAL</sequence>
<dbReference type="RefSeq" id="WP_136901183.1">
    <property type="nucleotide sequence ID" value="NZ_SUME01000003.1"/>
</dbReference>
<dbReference type="EMBL" id="SUME01000003">
    <property type="protein sequence ID" value="TJZ61538.1"/>
    <property type="molecule type" value="Genomic_DNA"/>
</dbReference>
<comment type="caution">
    <text evidence="1">The sequence shown here is derived from an EMBL/GenBank/DDBJ whole genome shotgun (WGS) entry which is preliminary data.</text>
</comment>
<evidence type="ECO:0000313" key="2">
    <source>
        <dbReference type="Proteomes" id="UP000306808"/>
    </source>
</evidence>
<dbReference type="Proteomes" id="UP000306808">
    <property type="component" value="Unassembled WGS sequence"/>
</dbReference>
<evidence type="ECO:0000313" key="1">
    <source>
        <dbReference type="EMBL" id="TJZ61538.1"/>
    </source>
</evidence>
<organism evidence="1 2">
    <name type="scientific">Sphingobacterium olei</name>
    <dbReference type="NCBI Taxonomy" id="2571155"/>
    <lineage>
        <taxon>Bacteria</taxon>
        <taxon>Pseudomonadati</taxon>
        <taxon>Bacteroidota</taxon>
        <taxon>Sphingobacteriia</taxon>
        <taxon>Sphingobacteriales</taxon>
        <taxon>Sphingobacteriaceae</taxon>
        <taxon>Sphingobacterium</taxon>
    </lineage>
</organism>
<dbReference type="OrthoDB" id="714214at2"/>
<gene>
    <name evidence="1" type="ORF">FAZ15_10140</name>
</gene>
<keyword evidence="2" id="KW-1185">Reference proteome</keyword>
<dbReference type="AlphaFoldDB" id="A0A4V5MMM8"/>
<reference evidence="1 2" key="1">
    <citation type="submission" date="2019-04" db="EMBL/GenBank/DDBJ databases">
        <title>Sphingobacterium olei sp. nov., isolated from oil-contaminated soil.</title>
        <authorList>
            <person name="Liu B."/>
        </authorList>
    </citation>
    <scope>NUCLEOTIDE SEQUENCE [LARGE SCALE GENOMIC DNA]</scope>
    <source>
        <strain evidence="1 2">HAL-9</strain>
    </source>
</reference>
<proteinExistence type="predicted"/>